<dbReference type="InterPro" id="IPR001932">
    <property type="entry name" value="PPM-type_phosphatase-like_dom"/>
</dbReference>
<dbReference type="InterPro" id="IPR036457">
    <property type="entry name" value="PPM-type-like_dom_sf"/>
</dbReference>
<evidence type="ECO:0000259" key="1">
    <source>
        <dbReference type="Pfam" id="PF07228"/>
    </source>
</evidence>
<dbReference type="PANTHER" id="PTHR35801:SF1">
    <property type="entry name" value="PHOSPHOSERINE PHOSPHATASE RSBX"/>
    <property type="match status" value="1"/>
</dbReference>
<keyword evidence="3" id="KW-1185">Reference proteome</keyword>
<dbReference type="SUPFAM" id="SSF81606">
    <property type="entry name" value="PP2C-like"/>
    <property type="match status" value="1"/>
</dbReference>
<comment type="caution">
    <text evidence="2">The sequence shown here is derived from an EMBL/GenBank/DDBJ whole genome shotgun (WGS) entry which is preliminary data.</text>
</comment>
<feature type="domain" description="PPM-type phosphatase" evidence="1">
    <location>
        <begin position="2"/>
        <end position="107"/>
    </location>
</feature>
<dbReference type="AlphaFoldDB" id="A0A8J4M4B4"/>
<dbReference type="InterPro" id="IPR039248">
    <property type="entry name" value="Ptase_RsbX"/>
</dbReference>
<name>A0A8J4M4B4_9BACL</name>
<proteinExistence type="predicted"/>
<accession>A0A8J4M4B4</accession>
<gene>
    <name evidence="2" type="ORF">XYCOK13_37640</name>
</gene>
<evidence type="ECO:0000313" key="3">
    <source>
        <dbReference type="Proteomes" id="UP000677918"/>
    </source>
</evidence>
<sequence length="122" mass="13917">MVVNLDRKKRTASYAGIGNISMFFGNQDQMKWRTGNSGILGYRQIHIREMSFPWEDGDVLILHTDGLRKEGMKHLLHHNRSPSELAKVICEHQYSGQDDALVLVCSVHAQRAVKVEEETIRA</sequence>
<dbReference type="Proteomes" id="UP000677918">
    <property type="component" value="Unassembled WGS sequence"/>
</dbReference>
<dbReference type="PANTHER" id="PTHR35801">
    <property type="entry name" value="PHOSPHOSERINE PHOSPHATASE RSBX"/>
    <property type="match status" value="1"/>
</dbReference>
<dbReference type="EMBL" id="BOVK01000064">
    <property type="protein sequence ID" value="GIQ70940.1"/>
    <property type="molecule type" value="Genomic_DNA"/>
</dbReference>
<reference evidence="2" key="1">
    <citation type="submission" date="2021-04" db="EMBL/GenBank/DDBJ databases">
        <title>Draft genome sequence of Xylanibacillus composti strain K13.</title>
        <authorList>
            <person name="Uke A."/>
            <person name="Chhe C."/>
            <person name="Baramee S."/>
            <person name="Kosugi A."/>
        </authorList>
    </citation>
    <scope>NUCLEOTIDE SEQUENCE</scope>
    <source>
        <strain evidence="2">K13</strain>
    </source>
</reference>
<evidence type="ECO:0000313" key="2">
    <source>
        <dbReference type="EMBL" id="GIQ70940.1"/>
    </source>
</evidence>
<dbReference type="Gene3D" id="3.60.40.10">
    <property type="entry name" value="PPM-type phosphatase domain"/>
    <property type="match status" value="1"/>
</dbReference>
<organism evidence="2 3">
    <name type="scientific">Xylanibacillus composti</name>
    <dbReference type="NCBI Taxonomy" id="1572762"/>
    <lineage>
        <taxon>Bacteria</taxon>
        <taxon>Bacillati</taxon>
        <taxon>Bacillota</taxon>
        <taxon>Bacilli</taxon>
        <taxon>Bacillales</taxon>
        <taxon>Paenibacillaceae</taxon>
        <taxon>Xylanibacillus</taxon>
    </lineage>
</organism>
<protein>
    <recommendedName>
        <fullName evidence="1">PPM-type phosphatase domain-containing protein</fullName>
    </recommendedName>
</protein>
<dbReference type="Pfam" id="PF07228">
    <property type="entry name" value="SpoIIE"/>
    <property type="match status" value="1"/>
</dbReference>